<sequence>MSKSFDETGFWNKVGRFAKAAGHEVIEKALWLYFAAQRPETPKWAKATIYGALAYFVLPFDAIPDLIPVAGYTDDLAALAAAIVSVASYIDDSVKRQAEERMSAWFGPLLPETES</sequence>
<keyword evidence="3" id="KW-1133">Transmembrane helix</keyword>
<evidence type="ECO:0000256" key="4">
    <source>
        <dbReference type="ARBA" id="ARBA00023136"/>
    </source>
</evidence>
<dbReference type="InterPro" id="IPR010652">
    <property type="entry name" value="DUF1232"/>
</dbReference>
<dbReference type="OrthoDB" id="9804184at2"/>
<accession>A0A6I3X9D4</accession>
<dbReference type="PIRSF" id="PIRSF031804">
    <property type="entry name" value="UCP031804"/>
    <property type="match status" value="1"/>
</dbReference>
<evidence type="ECO:0000256" key="3">
    <source>
        <dbReference type="ARBA" id="ARBA00022989"/>
    </source>
</evidence>
<evidence type="ECO:0000259" key="5">
    <source>
        <dbReference type="Pfam" id="PF06803"/>
    </source>
</evidence>
<evidence type="ECO:0000313" key="6">
    <source>
        <dbReference type="EMBL" id="MUI12326.1"/>
    </source>
</evidence>
<dbReference type="Proteomes" id="UP000431684">
    <property type="component" value="Unassembled WGS sequence"/>
</dbReference>
<dbReference type="Pfam" id="PF06803">
    <property type="entry name" value="DUF1232"/>
    <property type="match status" value="1"/>
</dbReference>
<evidence type="ECO:0000256" key="1">
    <source>
        <dbReference type="ARBA" id="ARBA00004127"/>
    </source>
</evidence>
<comment type="caution">
    <text evidence="6">The sequence shown here is derived from an EMBL/GenBank/DDBJ whole genome shotgun (WGS) entry which is preliminary data.</text>
</comment>
<comment type="subcellular location">
    <subcellularLocation>
        <location evidence="1">Endomembrane system</location>
        <topology evidence="1">Multi-pass membrane protein</topology>
    </subcellularLocation>
</comment>
<dbReference type="InterPro" id="IPR016983">
    <property type="entry name" value="UCP031804"/>
</dbReference>
<name>A0A6I3X9D4_9BURK</name>
<evidence type="ECO:0000256" key="2">
    <source>
        <dbReference type="ARBA" id="ARBA00022692"/>
    </source>
</evidence>
<evidence type="ECO:0000313" key="7">
    <source>
        <dbReference type="Proteomes" id="UP000431684"/>
    </source>
</evidence>
<organism evidence="6 7">
    <name type="scientific">Pseudoduganella dura</name>
    <dbReference type="NCBI Taxonomy" id="321982"/>
    <lineage>
        <taxon>Bacteria</taxon>
        <taxon>Pseudomonadati</taxon>
        <taxon>Pseudomonadota</taxon>
        <taxon>Betaproteobacteria</taxon>
        <taxon>Burkholderiales</taxon>
        <taxon>Oxalobacteraceae</taxon>
        <taxon>Telluria group</taxon>
        <taxon>Pseudoduganella</taxon>
    </lineage>
</organism>
<keyword evidence="7" id="KW-1185">Reference proteome</keyword>
<keyword evidence="2" id="KW-0812">Transmembrane</keyword>
<reference evidence="6 7" key="1">
    <citation type="submission" date="2019-11" db="EMBL/GenBank/DDBJ databases">
        <title>Draft Genome Sequences of Six Type Strains of the Genus Massilia.</title>
        <authorList>
            <person name="Miess H."/>
            <person name="Frediansyah A."/>
            <person name="Goeker M."/>
            <person name="Gross H."/>
        </authorList>
    </citation>
    <scope>NUCLEOTIDE SEQUENCE [LARGE SCALE GENOMIC DNA]</scope>
    <source>
        <strain evidence="6 7">DSM 17513</strain>
    </source>
</reference>
<gene>
    <name evidence="6" type="ORF">GJV26_07565</name>
</gene>
<dbReference type="AlphaFoldDB" id="A0A6I3X9D4"/>
<keyword evidence="4" id="KW-0472">Membrane</keyword>
<protein>
    <submittedName>
        <fullName evidence="6">DUF1232 domain-containing protein</fullName>
    </submittedName>
</protein>
<feature type="domain" description="DUF1232" evidence="5">
    <location>
        <begin position="45"/>
        <end position="80"/>
    </location>
</feature>
<proteinExistence type="predicted"/>
<dbReference type="RefSeq" id="WP_155708292.1">
    <property type="nucleotide sequence ID" value="NZ_BMWU01000021.1"/>
</dbReference>
<dbReference type="GO" id="GO:0012505">
    <property type="term" value="C:endomembrane system"/>
    <property type="evidence" value="ECO:0007669"/>
    <property type="project" value="UniProtKB-SubCell"/>
</dbReference>
<dbReference type="EMBL" id="WNWM01000002">
    <property type="protein sequence ID" value="MUI12326.1"/>
    <property type="molecule type" value="Genomic_DNA"/>
</dbReference>